<reference evidence="6" key="1">
    <citation type="submission" date="2023-03" db="EMBL/GenBank/DDBJ databases">
        <title>Mating type loci evolution in Malassezia.</title>
        <authorList>
            <person name="Coelho M.A."/>
        </authorList>
    </citation>
    <scope>NUCLEOTIDE SEQUENCE</scope>
    <source>
        <strain evidence="6">CBS 11721</strain>
    </source>
</reference>
<keyword evidence="2 5" id="KW-0812">Transmembrane</keyword>
<evidence type="ECO:0000256" key="2">
    <source>
        <dbReference type="ARBA" id="ARBA00022692"/>
    </source>
</evidence>
<proteinExistence type="predicted"/>
<dbReference type="Proteomes" id="UP001219933">
    <property type="component" value="Chromosome 4"/>
</dbReference>
<evidence type="ECO:0000256" key="4">
    <source>
        <dbReference type="ARBA" id="ARBA00023136"/>
    </source>
</evidence>
<feature type="transmembrane region" description="Helical" evidence="5">
    <location>
        <begin position="274"/>
        <end position="295"/>
    </location>
</feature>
<feature type="transmembrane region" description="Helical" evidence="5">
    <location>
        <begin position="238"/>
        <end position="262"/>
    </location>
</feature>
<dbReference type="Gene3D" id="1.10.472.10">
    <property type="entry name" value="Cyclin-like"/>
    <property type="match status" value="1"/>
</dbReference>
<name>A0AAF0J812_9BASI</name>
<dbReference type="EMBL" id="CP119880">
    <property type="protein sequence ID" value="WFD36299.1"/>
    <property type="molecule type" value="Genomic_DNA"/>
</dbReference>
<dbReference type="GO" id="GO:0019901">
    <property type="term" value="F:protein kinase binding"/>
    <property type="evidence" value="ECO:0007669"/>
    <property type="project" value="InterPro"/>
</dbReference>
<keyword evidence="3 5" id="KW-1133">Transmembrane helix</keyword>
<evidence type="ECO:0000256" key="1">
    <source>
        <dbReference type="ARBA" id="ARBA00004141"/>
    </source>
</evidence>
<keyword evidence="4 5" id="KW-0472">Membrane</keyword>
<dbReference type="InterPro" id="IPR007568">
    <property type="entry name" value="RTA1"/>
</dbReference>
<dbReference type="PANTHER" id="PTHR31465">
    <property type="entry name" value="PROTEIN RTA1-RELATED"/>
    <property type="match status" value="1"/>
</dbReference>
<evidence type="ECO:0000256" key="3">
    <source>
        <dbReference type="ARBA" id="ARBA00022989"/>
    </source>
</evidence>
<keyword evidence="7" id="KW-1185">Reference proteome</keyword>
<dbReference type="InterPro" id="IPR013922">
    <property type="entry name" value="Cyclin_PHO80-like"/>
</dbReference>
<dbReference type="CDD" id="cd20557">
    <property type="entry name" value="CYCLIN_ScPCL1-like"/>
    <property type="match status" value="1"/>
</dbReference>
<accession>A0AAF0J812</accession>
<organism evidence="6 7">
    <name type="scientific">Malassezia cuniculi</name>
    <dbReference type="NCBI Taxonomy" id="948313"/>
    <lineage>
        <taxon>Eukaryota</taxon>
        <taxon>Fungi</taxon>
        <taxon>Dikarya</taxon>
        <taxon>Basidiomycota</taxon>
        <taxon>Ustilaginomycotina</taxon>
        <taxon>Malasseziomycetes</taxon>
        <taxon>Malasseziales</taxon>
        <taxon>Malasseziaceae</taxon>
        <taxon>Malassezia</taxon>
    </lineage>
</organism>
<dbReference type="PANTHER" id="PTHR31465:SF1">
    <property type="entry name" value="PROTEIN RTA1-RELATED"/>
    <property type="match status" value="1"/>
</dbReference>
<evidence type="ECO:0000313" key="7">
    <source>
        <dbReference type="Proteomes" id="UP001219933"/>
    </source>
</evidence>
<protein>
    <submittedName>
        <fullName evidence="6">Uncharacterized protein</fullName>
    </submittedName>
</protein>
<dbReference type="AlphaFoldDB" id="A0AAF0J812"/>
<evidence type="ECO:0000313" key="6">
    <source>
        <dbReference type="EMBL" id="WFD36299.1"/>
    </source>
</evidence>
<dbReference type="Pfam" id="PF04479">
    <property type="entry name" value="RTA1"/>
    <property type="match status" value="1"/>
</dbReference>
<dbReference type="Pfam" id="PF08613">
    <property type="entry name" value="Cyclin"/>
    <property type="match status" value="1"/>
</dbReference>
<feature type="transmembrane region" description="Helical" evidence="5">
    <location>
        <begin position="128"/>
        <end position="149"/>
    </location>
</feature>
<dbReference type="GO" id="GO:0016020">
    <property type="term" value="C:membrane"/>
    <property type="evidence" value="ECO:0007669"/>
    <property type="project" value="UniProtKB-SubCell"/>
</dbReference>
<feature type="transmembrane region" description="Helical" evidence="5">
    <location>
        <begin position="161"/>
        <end position="187"/>
    </location>
</feature>
<evidence type="ECO:0000256" key="5">
    <source>
        <dbReference type="SAM" id="Phobius"/>
    </source>
</evidence>
<comment type="subcellular location">
    <subcellularLocation>
        <location evidence="1">Membrane</location>
        <topology evidence="1">Multi-pass membrane protein</topology>
    </subcellularLocation>
</comment>
<gene>
    <name evidence="6" type="ORF">MCUN1_003178</name>
</gene>
<feature type="transmembrane region" description="Helical" evidence="5">
    <location>
        <begin position="315"/>
        <end position="333"/>
    </location>
</feature>
<sequence>MVASKFLQDRTYSNRAWARISGLCASELENLERIFLRTIQFNLVVDPDQWQWWIGDALPAQIARHAADTKDAQPMVLRRAASENVLGQALPFDANLAQRNQMNRLSRHESLDTTSLGHSFQVAIHKQWWLIILPIGTFAEAAGYVMRIYGNHDPFLRDPYVAMMCLLIITPCLFAAVHFATLGRIMTLFPARFSPFKPVIITPFFVTIDVASLVIQGIGAGMSGTAESADDAHSGSMIVVGGVALQLAGYLVFDALFVYFYLHVHKENHPLVERYRPLMVGIFSSSMLIVLRSIYRVIEMAVGWDGVINSTEWPLYVFDSTFVWLAVVALNIFHPGAYLPKKFSWKVLPQTDEEAYKLNGFDPNGRPEKWACEIRDEENVPNDEAPQAIQDK</sequence>
<feature type="transmembrane region" description="Helical" evidence="5">
    <location>
        <begin position="199"/>
        <end position="218"/>
    </location>
</feature>